<dbReference type="GO" id="GO:0005975">
    <property type="term" value="P:carbohydrate metabolic process"/>
    <property type="evidence" value="ECO:0007669"/>
    <property type="project" value="InterPro"/>
</dbReference>
<dbReference type="SUPFAM" id="SSF51445">
    <property type="entry name" value="(Trans)glycosidases"/>
    <property type="match status" value="1"/>
</dbReference>
<dbReference type="Pfam" id="PF21365">
    <property type="entry name" value="Glyco_hydro_31_3rd"/>
    <property type="match status" value="1"/>
</dbReference>
<dbReference type="SUPFAM" id="SSF51011">
    <property type="entry name" value="Glycosyl hydrolase domain"/>
    <property type="match status" value="1"/>
</dbReference>
<dbReference type="OMA" id="NYTASPF"/>
<dbReference type="PROSITE" id="PS00025">
    <property type="entry name" value="P_TREFOIL_1"/>
    <property type="match status" value="1"/>
</dbReference>
<evidence type="ECO:0000256" key="5">
    <source>
        <dbReference type="ARBA" id="ARBA00023157"/>
    </source>
</evidence>
<evidence type="ECO:0000256" key="4">
    <source>
        <dbReference type="ARBA" id="ARBA00023136"/>
    </source>
</evidence>
<dbReference type="GO" id="GO:0012505">
    <property type="term" value="C:endomembrane system"/>
    <property type="evidence" value="ECO:0007669"/>
    <property type="project" value="UniProtKB-SubCell"/>
</dbReference>
<keyword evidence="7 9" id="KW-0326">Glycosidase</keyword>
<evidence type="ECO:0000256" key="9">
    <source>
        <dbReference type="RuleBase" id="RU361185"/>
    </source>
</evidence>
<dbReference type="InterPro" id="IPR030459">
    <property type="entry name" value="Glyco_hydro_31_CS"/>
</dbReference>
<dbReference type="InterPro" id="IPR011013">
    <property type="entry name" value="Gal_mutarotase_sf_dom"/>
</dbReference>
<evidence type="ECO:0000256" key="10">
    <source>
        <dbReference type="SAM" id="MobiDB-lite"/>
    </source>
</evidence>
<dbReference type="PANTHER" id="PTHR22762:SF131">
    <property type="entry name" value="GLYCOSIDE HYDROLASE FAMILY 31 N-TERMINAL DOMAIN-CONTAINING PROTEIN"/>
    <property type="match status" value="1"/>
</dbReference>
<evidence type="ECO:0000256" key="7">
    <source>
        <dbReference type="ARBA" id="ARBA00023295"/>
    </source>
</evidence>
<accession>A0A067R6F4</accession>
<dbReference type="eggNOG" id="KOG1065">
    <property type="taxonomic scope" value="Eukaryota"/>
</dbReference>
<dbReference type="FunFam" id="2.60.40.1180:FF:000001">
    <property type="entry name" value="Maltase-glucoamylase, intestinal"/>
    <property type="match status" value="1"/>
</dbReference>
<dbReference type="EMBL" id="KK852855">
    <property type="protein sequence ID" value="KDR14932.1"/>
    <property type="molecule type" value="Genomic_DNA"/>
</dbReference>
<dbReference type="Gene3D" id="4.10.110.10">
    <property type="entry name" value="Spasmolytic Protein, domain 1"/>
    <property type="match status" value="1"/>
</dbReference>
<evidence type="ECO:0000256" key="11">
    <source>
        <dbReference type="SAM" id="Phobius"/>
    </source>
</evidence>
<evidence type="ECO:0000256" key="3">
    <source>
        <dbReference type="ARBA" id="ARBA00022801"/>
    </source>
</evidence>
<dbReference type="InterPro" id="IPR048395">
    <property type="entry name" value="Glyco_hydro_31_C"/>
</dbReference>
<dbReference type="Pfam" id="PF00088">
    <property type="entry name" value="Trefoil"/>
    <property type="match status" value="1"/>
</dbReference>
<dbReference type="Pfam" id="PF01055">
    <property type="entry name" value="Glyco_hydro_31_2nd"/>
    <property type="match status" value="1"/>
</dbReference>
<dbReference type="InterPro" id="IPR017853">
    <property type="entry name" value="GH"/>
</dbReference>
<feature type="region of interest" description="Disordered" evidence="10">
    <location>
        <begin position="28"/>
        <end position="49"/>
    </location>
</feature>
<dbReference type="SMART" id="SM00018">
    <property type="entry name" value="PD"/>
    <property type="match status" value="1"/>
</dbReference>
<keyword evidence="14" id="KW-1185">Reference proteome</keyword>
<dbReference type="Gene3D" id="3.20.20.80">
    <property type="entry name" value="Glycosidases"/>
    <property type="match status" value="1"/>
</dbReference>
<dbReference type="InParanoid" id="A0A067R6F4"/>
<name>A0A067R6F4_ZOONE</name>
<dbReference type="PANTHER" id="PTHR22762">
    <property type="entry name" value="ALPHA-GLUCOSIDASE"/>
    <property type="match status" value="1"/>
</dbReference>
<dbReference type="PROSITE" id="PS00707">
    <property type="entry name" value="GLYCOSYL_HYDROL_F31_2"/>
    <property type="match status" value="1"/>
</dbReference>
<evidence type="ECO:0000256" key="6">
    <source>
        <dbReference type="ARBA" id="ARBA00023180"/>
    </source>
</evidence>
<reference evidence="13 14" key="1">
    <citation type="journal article" date="2014" name="Nat. Commun.">
        <title>Molecular traces of alternative social organization in a termite genome.</title>
        <authorList>
            <person name="Terrapon N."/>
            <person name="Li C."/>
            <person name="Robertson H.M."/>
            <person name="Ji L."/>
            <person name="Meng X."/>
            <person name="Booth W."/>
            <person name="Chen Z."/>
            <person name="Childers C.P."/>
            <person name="Glastad K.M."/>
            <person name="Gokhale K."/>
            <person name="Gowin J."/>
            <person name="Gronenberg W."/>
            <person name="Hermansen R.A."/>
            <person name="Hu H."/>
            <person name="Hunt B.G."/>
            <person name="Huylmans A.K."/>
            <person name="Khalil S.M."/>
            <person name="Mitchell R.D."/>
            <person name="Munoz-Torres M.C."/>
            <person name="Mustard J.A."/>
            <person name="Pan H."/>
            <person name="Reese J.T."/>
            <person name="Scharf M.E."/>
            <person name="Sun F."/>
            <person name="Vogel H."/>
            <person name="Xiao J."/>
            <person name="Yang W."/>
            <person name="Yang Z."/>
            <person name="Yang Z."/>
            <person name="Zhou J."/>
            <person name="Zhu J."/>
            <person name="Brent C.S."/>
            <person name="Elsik C.G."/>
            <person name="Goodisman M.A."/>
            <person name="Liberles D.A."/>
            <person name="Roe R.M."/>
            <person name="Vargo E.L."/>
            <person name="Vilcinskas A."/>
            <person name="Wang J."/>
            <person name="Bornberg-Bauer E."/>
            <person name="Korb J."/>
            <person name="Zhang G."/>
            <person name="Liebig J."/>
        </authorList>
    </citation>
    <scope>NUCLEOTIDE SEQUENCE [LARGE SCALE GENOMIC DNA]</scope>
    <source>
        <tissue evidence="13">Whole organism</tissue>
    </source>
</reference>
<evidence type="ECO:0000313" key="14">
    <source>
        <dbReference type="Proteomes" id="UP000027135"/>
    </source>
</evidence>
<dbReference type="CDD" id="cd00111">
    <property type="entry name" value="Trefoil"/>
    <property type="match status" value="1"/>
</dbReference>
<feature type="domain" description="P-type" evidence="12">
    <location>
        <begin position="164"/>
        <end position="227"/>
    </location>
</feature>
<dbReference type="GO" id="GO:0030246">
    <property type="term" value="F:carbohydrate binding"/>
    <property type="evidence" value="ECO:0007669"/>
    <property type="project" value="InterPro"/>
</dbReference>
<protein>
    <submittedName>
        <fullName evidence="13">Lysosomal alpha-glucosidase</fullName>
    </submittedName>
</protein>
<sequence length="1034" mass="118258">MQGPIKSVLRRITTLGSVRADETQPIESSFNEQKMNEDTNSVTKETSGPEFNRLNVRYSSTTKLTPDDSRCPRPSVSTFLILSLVIILVIVIPIINLNSQWPSDEFNRVITDHSHSNPRKEIVQEREKTVVFHNIMRQVVEKVAHNNSMFSSHIIRPSTSVTTKQCEQISDEFKFDCYPEDGATESRCKARGCCWVSRNKKLLNKDSVENSRVHHASLNVPYCFYPSGYGGYKFINITETPSGSISFLKRTFKSPYPGDVAVIRMDIRYETEQRLRIKIVDPLHSRFEPPYPEVPVMEHNLPTMDYQVQLDKTKTGFKVVRKSDSVAVFDAQDVGAFIFADQFLQLSAFLPSDYIYGLGEHRSTLLLSTHWQRFTMFNHDHVPEENTNLYGSHPFYLVMEKSEKSHGVFLLNSNAMEVILQPAPAITFRTVGGLLDFFIFLGPSPQNVIQQYTEVIGRPYMPPYWGLGFHLCRFGYNSLNNTREVWMRTREAGIPLDVQWNDLDYMNNSNDFTYDREKFKYLPEFVEELHELGMHYILLIDPGVSGSEKPGTYPPYDEGLQMDIFIKNTSGQPFVGKVWNRVSTVWPDFTHPRTVDYWLRQLKRLHQEVPFDGAWIDMNEPSNFLSGSTKGCPDNNLEHPPYFPAGVNGGRLFYNTLCMSSTQYAGRHYDIHNLYGFTEAIVTSFVMTEIREKRPFVISRSTFAGHGLYAGHWSGDISSSWYDMKKTIPQLLNFNLFGIPLMGADICGFNRNTTAALCQRWSQLGAFYPFSRNHNTDDGIPQDPVALGPAVVQSARKSLLVRYSLLPYLYTLFWRAHVHGDTVVRPLFFEFPSDVHTYSIDEQFLWGSALMIVPVLEEDKTEVSAYLPHALWYDFYTLAVVPGSGTQHTLSAPLDTIPLLIRGGSIIPTQAPNMTTTESRKNDFELLIAPDKDGRATGSLYWDDGDSLNTYADRRYNFLNFTLAKSHLTGSTIWWEYSAMPVLDKVTVLGIQKPVKSVFVNQASKPFSYHTMNKFMKVENLKLRLNNSFSIHWI</sequence>
<keyword evidence="11" id="KW-0812">Transmembrane</keyword>
<dbReference type="InterPro" id="IPR017957">
    <property type="entry name" value="P_trefoil_CS"/>
</dbReference>
<dbReference type="PROSITE" id="PS51448">
    <property type="entry name" value="P_TREFOIL_2"/>
    <property type="match status" value="1"/>
</dbReference>
<proteinExistence type="inferred from homology"/>
<keyword evidence="4 11" id="KW-0472">Membrane</keyword>
<dbReference type="InterPro" id="IPR044913">
    <property type="entry name" value="P_trefoil_dom_sf"/>
</dbReference>
<dbReference type="AlphaFoldDB" id="A0A067R6F4"/>
<dbReference type="OrthoDB" id="1334205at2759"/>
<organism evidence="13 14">
    <name type="scientific">Zootermopsis nevadensis</name>
    <name type="common">Dampwood termite</name>
    <dbReference type="NCBI Taxonomy" id="136037"/>
    <lineage>
        <taxon>Eukaryota</taxon>
        <taxon>Metazoa</taxon>
        <taxon>Ecdysozoa</taxon>
        <taxon>Arthropoda</taxon>
        <taxon>Hexapoda</taxon>
        <taxon>Insecta</taxon>
        <taxon>Pterygota</taxon>
        <taxon>Neoptera</taxon>
        <taxon>Polyneoptera</taxon>
        <taxon>Dictyoptera</taxon>
        <taxon>Blattodea</taxon>
        <taxon>Blattoidea</taxon>
        <taxon>Termitoidae</taxon>
        <taxon>Termopsidae</taxon>
        <taxon>Zootermopsis</taxon>
    </lineage>
</organism>
<keyword evidence="5" id="KW-1015">Disulfide bond</keyword>
<evidence type="ECO:0000259" key="12">
    <source>
        <dbReference type="PROSITE" id="PS51448"/>
    </source>
</evidence>
<dbReference type="Pfam" id="PF13802">
    <property type="entry name" value="Gal_mutarotas_2"/>
    <property type="match status" value="1"/>
</dbReference>
<dbReference type="STRING" id="136037.A0A067R6F4"/>
<comment type="subcellular location">
    <subcellularLocation>
        <location evidence="1">Endomembrane system</location>
    </subcellularLocation>
</comment>
<dbReference type="Proteomes" id="UP000027135">
    <property type="component" value="Unassembled WGS sequence"/>
</dbReference>
<dbReference type="InterPro" id="IPR000322">
    <property type="entry name" value="Glyco_hydro_31_TIM"/>
</dbReference>
<evidence type="ECO:0000313" key="13">
    <source>
        <dbReference type="EMBL" id="KDR14932.1"/>
    </source>
</evidence>
<dbReference type="Gene3D" id="2.60.40.1180">
    <property type="entry name" value="Golgi alpha-mannosidase II"/>
    <property type="match status" value="2"/>
</dbReference>
<keyword evidence="3 9" id="KW-0378">Hydrolase</keyword>
<comment type="similarity">
    <text evidence="2 9">Belongs to the glycosyl hydrolase 31 family.</text>
</comment>
<feature type="transmembrane region" description="Helical" evidence="11">
    <location>
        <begin position="79"/>
        <end position="97"/>
    </location>
</feature>
<dbReference type="SMR" id="A0A067R6F4"/>
<keyword evidence="11" id="KW-1133">Transmembrane helix</keyword>
<comment type="caution">
    <text evidence="8">Lacks conserved residue(s) required for the propagation of feature annotation.</text>
</comment>
<evidence type="ECO:0000256" key="8">
    <source>
        <dbReference type="PROSITE-ProRule" id="PRU00779"/>
    </source>
</evidence>
<dbReference type="InterPro" id="IPR000519">
    <property type="entry name" value="P_trefoil_dom"/>
</dbReference>
<dbReference type="CDD" id="cd06602">
    <property type="entry name" value="GH31_MGAM_SI_GAA"/>
    <property type="match status" value="1"/>
</dbReference>
<evidence type="ECO:0000256" key="1">
    <source>
        <dbReference type="ARBA" id="ARBA00004308"/>
    </source>
</evidence>
<dbReference type="InterPro" id="IPR013780">
    <property type="entry name" value="Glyco_hydro_b"/>
</dbReference>
<gene>
    <name evidence="13" type="ORF">L798_11238</name>
</gene>
<dbReference type="GO" id="GO:0004558">
    <property type="term" value="F:alpha-1,4-glucosidase activity"/>
    <property type="evidence" value="ECO:0007669"/>
    <property type="project" value="TreeGrafter"/>
</dbReference>
<dbReference type="CDD" id="cd14752">
    <property type="entry name" value="GH31_N"/>
    <property type="match status" value="1"/>
</dbReference>
<dbReference type="Gene3D" id="2.60.40.1760">
    <property type="entry name" value="glycosyl hydrolase (family 31)"/>
    <property type="match status" value="1"/>
</dbReference>
<feature type="compositionally biased region" description="Polar residues" evidence="10">
    <location>
        <begin position="28"/>
        <end position="46"/>
    </location>
</feature>
<keyword evidence="6" id="KW-0325">Glycoprotein</keyword>
<dbReference type="InterPro" id="IPR025887">
    <property type="entry name" value="Glyco_hydro_31_N_dom"/>
</dbReference>
<dbReference type="SUPFAM" id="SSF74650">
    <property type="entry name" value="Galactose mutarotase-like"/>
    <property type="match status" value="1"/>
</dbReference>
<evidence type="ECO:0000256" key="2">
    <source>
        <dbReference type="ARBA" id="ARBA00007806"/>
    </source>
</evidence>